<evidence type="ECO:0000256" key="2">
    <source>
        <dbReference type="ARBA" id="ARBA00022452"/>
    </source>
</evidence>
<evidence type="ECO:0000256" key="11">
    <source>
        <dbReference type="SAM" id="Coils"/>
    </source>
</evidence>
<keyword evidence="3 10" id="KW-0812">Transmembrane</keyword>
<dbReference type="PANTHER" id="PTHR30203">
    <property type="entry name" value="OUTER MEMBRANE CATION EFFLUX PROTEIN"/>
    <property type="match status" value="1"/>
</dbReference>
<evidence type="ECO:0000256" key="6">
    <source>
        <dbReference type="ARBA" id="ARBA00023139"/>
    </source>
</evidence>
<sequence length="521" mass="57603">MPPRIALLLKPHLPGLSTVLSNVWSGLCLSSVLAVSSILAGCVHSGGIVPQAKRLENPELVTDEAIHEAAHEAAWPSDQWWKAYGDPQLDAWVERAVKGSPSLAMAASRVRKALAMAGIDEAALKPQADYSLSIQRKRWPNDHFYGPGVLSQTNTWNNLTTLNISYDLDLWGGLRSKKDRSLSEARVAATEERAAALELQSAIVRTYVQLARHFADRDIAEAELEQRKELLKLANKRFDMGLGNQFEISQAEAPIPEAHRQLDIVEEEIALARNQLAALAGEGPGAGQEIQRPRLSLHVAAPKLPSALPLELLGRRPDLVARRWQVAAMARGIEVSKVEFYPNLNLLANLGRWSTQGDILTFIRQDKLTYSLGPALTLPVYDGGYRRGQLSVATADYDLAVEQYNKTLVDALKSVSDHLIQLHSLHEQEGFVKHGLETAERRYKLAQEAYLRGLTDFRSVLEAETDLFIQRRLEQQVRAGQLSTQAGLWVALGGGVLNADSGPADEKLEAHKIKLRALYKY</sequence>
<evidence type="ECO:0000256" key="5">
    <source>
        <dbReference type="ARBA" id="ARBA00023136"/>
    </source>
</evidence>
<comment type="caution">
    <text evidence="12">The sequence shown here is derived from an EMBL/GenBank/DDBJ whole genome shotgun (WGS) entry which is preliminary data.</text>
</comment>
<dbReference type="EMBL" id="JBHRSJ010000012">
    <property type="protein sequence ID" value="MFC2972072.1"/>
    <property type="molecule type" value="Genomic_DNA"/>
</dbReference>
<comment type="similarity">
    <text evidence="1 10">Belongs to the outer membrane factor (OMF) (TC 1.B.17) family.</text>
</comment>
<keyword evidence="7" id="KW-0998">Cell outer membrane</keyword>
<evidence type="ECO:0000256" key="4">
    <source>
        <dbReference type="ARBA" id="ARBA00022729"/>
    </source>
</evidence>
<evidence type="ECO:0000256" key="10">
    <source>
        <dbReference type="RuleBase" id="RU362097"/>
    </source>
</evidence>
<dbReference type="PANTHER" id="PTHR30203:SF20">
    <property type="entry name" value="MULTIDRUG RESISTANCE OUTER MEMBRANE PROTEIN MDTP-RELATED"/>
    <property type="match status" value="1"/>
</dbReference>
<keyword evidence="5 10" id="KW-0472">Membrane</keyword>
<evidence type="ECO:0000256" key="7">
    <source>
        <dbReference type="ARBA" id="ARBA00023237"/>
    </source>
</evidence>
<accession>A0ABV7ATV1</accession>
<keyword evidence="11" id="KW-0175">Coiled coil</keyword>
<evidence type="ECO:0000256" key="1">
    <source>
        <dbReference type="ARBA" id="ARBA00007613"/>
    </source>
</evidence>
<comment type="function">
    <text evidence="9">Could be involved in resistance to puromycin, acriflavine and tetraphenylarsonium chloride.</text>
</comment>
<protein>
    <submittedName>
        <fullName evidence="12">Efflux transporter outer membrane subunit</fullName>
    </submittedName>
</protein>
<name>A0ABV7ATV1_9GAMM</name>
<evidence type="ECO:0000313" key="13">
    <source>
        <dbReference type="Proteomes" id="UP001595457"/>
    </source>
</evidence>
<proteinExistence type="inferred from homology"/>
<dbReference type="InterPro" id="IPR003423">
    <property type="entry name" value="OMP_efflux"/>
</dbReference>
<dbReference type="Gene3D" id="1.20.1600.10">
    <property type="entry name" value="Outer membrane efflux proteins (OEP)"/>
    <property type="match status" value="1"/>
</dbReference>
<gene>
    <name evidence="12" type="ORF">ACFOJE_07595</name>
</gene>
<reference evidence="13" key="1">
    <citation type="journal article" date="2019" name="Int. J. Syst. Evol. Microbiol.">
        <title>The Global Catalogue of Microorganisms (GCM) 10K type strain sequencing project: providing services to taxonomists for standard genome sequencing and annotation.</title>
        <authorList>
            <consortium name="The Broad Institute Genomics Platform"/>
            <consortium name="The Broad Institute Genome Sequencing Center for Infectious Disease"/>
            <person name="Wu L."/>
            <person name="Ma J."/>
        </authorList>
    </citation>
    <scope>NUCLEOTIDE SEQUENCE [LARGE SCALE GENOMIC DNA]</scope>
    <source>
        <strain evidence="13">KCTC 62195</strain>
    </source>
</reference>
<keyword evidence="2 10" id="KW-1134">Transmembrane beta strand</keyword>
<feature type="coiled-coil region" evidence="11">
    <location>
        <begin position="217"/>
        <end position="282"/>
    </location>
</feature>
<dbReference type="InterPro" id="IPR010131">
    <property type="entry name" value="MdtP/NodT-like"/>
</dbReference>
<dbReference type="Pfam" id="PF02321">
    <property type="entry name" value="OEP"/>
    <property type="match status" value="2"/>
</dbReference>
<dbReference type="RefSeq" id="WP_377813702.1">
    <property type="nucleotide sequence ID" value="NZ_JBHRSJ010000012.1"/>
</dbReference>
<dbReference type="SUPFAM" id="SSF56954">
    <property type="entry name" value="Outer membrane efflux proteins (OEP)"/>
    <property type="match status" value="1"/>
</dbReference>
<dbReference type="Proteomes" id="UP001595457">
    <property type="component" value="Unassembled WGS sequence"/>
</dbReference>
<keyword evidence="6 10" id="KW-0564">Palmitate</keyword>
<keyword evidence="4" id="KW-0732">Signal</keyword>
<dbReference type="Gene3D" id="2.20.200.10">
    <property type="entry name" value="Outer membrane efflux proteins (OEP)"/>
    <property type="match status" value="1"/>
</dbReference>
<evidence type="ECO:0000313" key="12">
    <source>
        <dbReference type="EMBL" id="MFC2972072.1"/>
    </source>
</evidence>
<comment type="subcellular location">
    <subcellularLocation>
        <location evidence="10">Cell outer membrane</location>
        <topology evidence="10">Lipid-anchor</topology>
    </subcellularLocation>
</comment>
<evidence type="ECO:0000256" key="8">
    <source>
        <dbReference type="ARBA" id="ARBA00023288"/>
    </source>
</evidence>
<keyword evidence="8 10" id="KW-0449">Lipoprotein</keyword>
<evidence type="ECO:0000256" key="3">
    <source>
        <dbReference type="ARBA" id="ARBA00022692"/>
    </source>
</evidence>
<dbReference type="NCBIfam" id="TIGR01845">
    <property type="entry name" value="outer_NodT"/>
    <property type="match status" value="1"/>
</dbReference>
<organism evidence="12 13">
    <name type="scientific">Azotobacter bryophylli</name>
    <dbReference type="NCBI Taxonomy" id="1986537"/>
    <lineage>
        <taxon>Bacteria</taxon>
        <taxon>Pseudomonadati</taxon>
        <taxon>Pseudomonadota</taxon>
        <taxon>Gammaproteobacteria</taxon>
        <taxon>Pseudomonadales</taxon>
        <taxon>Pseudomonadaceae</taxon>
        <taxon>Azotobacter</taxon>
    </lineage>
</organism>
<evidence type="ECO:0000256" key="9">
    <source>
        <dbReference type="ARBA" id="ARBA00037313"/>
    </source>
</evidence>
<keyword evidence="13" id="KW-1185">Reference proteome</keyword>